<evidence type="ECO:0000313" key="2">
    <source>
        <dbReference type="Proteomes" id="UP000225963"/>
    </source>
</evidence>
<reference evidence="2" key="1">
    <citation type="submission" date="2015-11" db="EMBL/GenBank/DDBJ databases">
        <authorList>
            <person name="Sharaf A."/>
            <person name="Marie M.E."/>
            <person name="Esson H."/>
            <person name="El-Afifi I.S."/>
            <person name="Hammad M.A."/>
        </authorList>
    </citation>
    <scope>NUCLEOTIDE SEQUENCE [LARGE SCALE GENOMIC DNA]</scope>
</reference>
<protein>
    <submittedName>
        <fullName evidence="1">Uncharacterized protein</fullName>
    </submittedName>
</protein>
<sequence>MIIHKQEVKETIKVYHNSKEEMWENLKKLKSEGWSGNTRVSVVGLTLVRQELSHMDIEWLNENYPDLVIHEPEAGSYIYTQPYVFYTEHEKIIKEEYKNDR</sequence>
<dbReference type="Proteomes" id="UP000225963">
    <property type="component" value="Segment"/>
</dbReference>
<gene>
    <name evidence="1" type="ORF">BM10_185</name>
</gene>
<dbReference type="OrthoDB" id="19590at10239"/>
<dbReference type="EMBL" id="KT995480">
    <property type="protein sequence ID" value="ALO79589.1"/>
    <property type="molecule type" value="Genomic_DNA"/>
</dbReference>
<keyword evidence="2" id="KW-1185">Reference proteome</keyword>
<proteinExistence type="predicted"/>
<organism evidence="1 2">
    <name type="scientific">Bacillus phage BM15</name>
    <dbReference type="NCBI Taxonomy" id="1755680"/>
    <lineage>
        <taxon>Viruses</taxon>
        <taxon>Duplodnaviria</taxon>
        <taxon>Heunggongvirae</taxon>
        <taxon>Uroviricota</taxon>
        <taxon>Caudoviricetes</taxon>
        <taxon>Herelleviridae</taxon>
        <taxon>Bastillevirinae</taxon>
        <taxon>Caeruleovirus</taxon>
        <taxon>Caeruleovirus BM15</taxon>
    </lineage>
</organism>
<name>A0A0S2MUU5_9CAUD</name>
<accession>A0A0S2MUU5</accession>
<evidence type="ECO:0000313" key="1">
    <source>
        <dbReference type="EMBL" id="ALO79589.1"/>
    </source>
</evidence>